<dbReference type="HOGENOM" id="CLU_751513_0_0_11"/>
<dbReference type="EMBL" id="CP003411">
    <property type="protein sequence ID" value="AHJ58521.1"/>
    <property type="molecule type" value="Genomic_DNA"/>
</dbReference>
<keyword evidence="1" id="KW-0614">Plasmid</keyword>
<dbReference type="Proteomes" id="UP000013968">
    <property type="component" value="Plasmid pXL100"/>
</dbReference>
<name>W6IB81_9PSEU</name>
<proteinExistence type="predicted"/>
<gene>
    <name evidence="1" type="ORF">AORI_P006</name>
</gene>
<protein>
    <submittedName>
        <fullName evidence="1">Uncharacterized protein</fullName>
    </submittedName>
</protein>
<dbReference type="AlphaFoldDB" id="W6IB81"/>
<evidence type="ECO:0000313" key="2">
    <source>
        <dbReference type="Proteomes" id="UP000013968"/>
    </source>
</evidence>
<dbReference type="RefSeq" id="WP_024264299.1">
    <property type="nucleotide sequence ID" value="NC_023497.1"/>
</dbReference>
<dbReference type="KEGG" id="aoi:AORI_P006"/>
<reference evidence="1 2" key="1">
    <citation type="journal article" date="2014" name="BMC Genomics">
        <title>Complete genome sequence and comparative genomic analyses of the vancomycin-producing Amycolatopsis orientalis.</title>
        <authorList>
            <person name="Xu L."/>
            <person name="Huang H."/>
            <person name="Wei W."/>
            <person name="Zhong Y."/>
            <person name="Tang B."/>
            <person name="Yuan H."/>
            <person name="Zhu L."/>
            <person name="Huang W."/>
            <person name="Ge M."/>
            <person name="Yang S."/>
            <person name="Zheng H."/>
            <person name="Jiang W."/>
            <person name="Chen D."/>
            <person name="Zhao G.P."/>
            <person name="Zhao W."/>
        </authorList>
    </citation>
    <scope>NUCLEOTIDE SEQUENCE [LARGE SCALE GENOMIC DNA]</scope>
    <source>
        <strain evidence="1 2">HCCB10007</strain>
        <plasmid evidence="1 2">pXL100</plasmid>
    </source>
</reference>
<keyword evidence="2" id="KW-1185">Reference proteome</keyword>
<organism evidence="1 2">
    <name type="scientific">Amycolatopsis keratiniphila</name>
    <dbReference type="NCBI Taxonomy" id="129921"/>
    <lineage>
        <taxon>Bacteria</taxon>
        <taxon>Bacillati</taxon>
        <taxon>Actinomycetota</taxon>
        <taxon>Actinomycetes</taxon>
        <taxon>Pseudonocardiales</taxon>
        <taxon>Pseudonocardiaceae</taxon>
        <taxon>Amycolatopsis</taxon>
        <taxon>Amycolatopsis japonica group</taxon>
    </lineage>
</organism>
<evidence type="ECO:0000313" key="1">
    <source>
        <dbReference type="EMBL" id="AHJ58521.1"/>
    </source>
</evidence>
<geneLocation type="plasmid" evidence="1 2">
    <name>pXL100</name>
</geneLocation>
<accession>W6IB81</accession>
<sequence>MSDDVLAVVGWLTLILQAGPGDRAPLGAADQVAVTVIPSDLTEQYRPHRTHGWDGPVVEVLWRGGPLAGTVAAQLAAVVDPPWPVTVPERADSRTHADVVVGGVWVFLHVMDAEPDDKAVTVSSSRPLRWEDPLMRDGATRAVTIRQPDPAPGTIAAAVLHHPIAQWPPRGRLVAEPQHRMPDGVDGMRDIAFGNAVMDAQIRLTTAEPDTTVDDARRIADSDVARTGKNGGASAVLLPDQRVFVQIITSPLAAGVEVIAELEDSSPPPSTGKTPDEFLNASIVQLQLKTWPGRAWTYLPTALMDVLTTFDGPPPTRIVLRPLTPLFDGADAVYTLAITETPPKIPLDMQRHFTSTPTDDDFGSPGHW</sequence>